<dbReference type="Proteomes" id="UP000011785">
    <property type="component" value="Segment"/>
</dbReference>
<proteinExistence type="predicted"/>
<sequence>MLLVLHDMADVTPFKIVELRCQATRRSYGLFDHYFYVIDDKEVHMGIYRKGRILPNGTTKGSHIITTYEICNLCYDKLMLNLISNDDMRLFSSYFPILNCESLCTGFSIQSAMIISIPFIVVLIIKGYYLWAVILFLASIVVLLAYSKYLFSRTRDKKCSHLESR</sequence>
<reference evidence="4" key="3">
    <citation type="journal article" date="2020" name="J. ISSAAS">
        <title>Complete genome sequence of Oryctes rhinoceros Nudivirus isolated from Coconut Rhinoceros Beetle in the Solomon Islands.</title>
        <authorList>
            <person name="Etebari K."/>
            <person name="Filipovic I."/>
            <person name="Rasic G."/>
            <person name="Devine G.J."/>
            <person name="Tsatsia H."/>
            <person name="Furlong M.J."/>
        </authorList>
    </citation>
    <scope>NUCLEOTIDE SEQUENCE</scope>
    <source>
        <strain evidence="4">Solomon Islands</strain>
    </source>
</reference>
<feature type="transmembrane region" description="Helical" evidence="1">
    <location>
        <begin position="103"/>
        <end position="125"/>
    </location>
</feature>
<name>A3QU11_9VIRU</name>
<dbReference type="EMBL" id="MZ727584">
    <property type="protein sequence ID" value="UBO76425.1"/>
    <property type="molecule type" value="Genomic_DNA"/>
</dbReference>
<evidence type="ECO:0000313" key="4">
    <source>
        <dbReference type="EMBL" id="QHG11243.1"/>
    </source>
</evidence>
<dbReference type="EMBL" id="MT150137">
    <property type="protein sequence ID" value="QKE59478.1"/>
    <property type="molecule type" value="Genomic_DNA"/>
</dbReference>
<reference evidence="2" key="1">
    <citation type="journal article" date="2007" name="Arch. Virol.">
        <title>Genomic analysis of Oryctes rhinoceros virus reveals genetic relatedness to Heliothis zea virus 1.</title>
        <authorList>
            <person name="Wang Y."/>
            <person name="van Oers M.M."/>
            <person name="Crawford A.M."/>
            <person name="Vlak J.M."/>
            <person name="Jehle J.A."/>
        </authorList>
    </citation>
    <scope>NUCLEOTIDE SEQUENCE</scope>
    <source>
        <strain evidence="2">PV505</strain>
    </source>
</reference>
<evidence type="ECO:0000256" key="1">
    <source>
        <dbReference type="SAM" id="Phobius"/>
    </source>
</evidence>
<accession>B7SV25</accession>
<evidence type="ECO:0000313" key="6">
    <source>
        <dbReference type="EMBL" id="UBO76425.1"/>
    </source>
</evidence>
<feature type="transmembrane region" description="Helical" evidence="1">
    <location>
        <begin position="131"/>
        <end position="151"/>
    </location>
</feature>
<dbReference type="RefSeq" id="YP_002321315.1">
    <property type="nucleotide sequence ID" value="NC_011588.1"/>
</dbReference>
<reference evidence="5" key="4">
    <citation type="submission" date="2020-03" db="EMBL/GenBank/DDBJ databases">
        <title>Whole genome sequence of Oryctes rhinoceros Nudivirus isolated in Riau Province, Indonesia.</title>
        <authorList>
            <person name="Kurnia Y.W."/>
            <person name="Tanjung Z.A."/>
            <person name="Utomo C."/>
            <person name="Naim M."/>
            <person name="Situmorang E.C."/>
            <person name="Liwang T."/>
        </authorList>
    </citation>
    <scope>NUCLEOTIDE SEQUENCE</scope>
    <source>
        <strain evidence="5">LiboV</strain>
    </source>
</reference>
<evidence type="ECO:0000313" key="2">
    <source>
        <dbReference type="EMBL" id="ABF93347.1"/>
    </source>
</evidence>
<dbReference type="Pfam" id="PF05820">
    <property type="entry name" value="Ac81"/>
    <property type="match status" value="1"/>
</dbReference>
<gene>
    <name evidence="2" type="primary">ac81</name>
    <name evidence="4" type="synonym">rr2</name>
    <name evidence="4" type="ORF">SI_OrNV_gp004</name>
</gene>
<dbReference type="EMBL" id="MN623374">
    <property type="protein sequence ID" value="QHG11243.1"/>
    <property type="molecule type" value="Genomic_DNA"/>
</dbReference>
<reference evidence="3 7" key="2">
    <citation type="journal article" date="2008" name="J. Virol. Methods">
        <title>Sequencing of the large dsDNA genome of Oryctes rhinoceros nudivirus using multiple displacement amplification of nanogram amounts of virus DNA.</title>
        <authorList>
            <person name="Wang Y."/>
            <person name="Kleespies R.G."/>
            <person name="Ramle M.B."/>
            <person name="Jehle J.A."/>
        </authorList>
    </citation>
    <scope>NUCLEOTIDE SEQUENCE [LARGE SCALE GENOMIC DNA]</scope>
    <source>
        <strain evidence="7">Isolate Oryctes rhinoceros/Malaysia/Ma07/2007</strain>
        <strain evidence="3">Ma07</strain>
    </source>
</reference>
<keyword evidence="1" id="KW-1133">Transmembrane helix</keyword>
<organism evidence="2">
    <name type="scientific">Oryctes rhinoceros nudivirus</name>
    <dbReference type="NCBI Taxonomy" id="92521"/>
    <lineage>
        <taxon>Viruses</taxon>
        <taxon>Viruses incertae sedis</taxon>
        <taxon>Naldaviricetes</taxon>
        <taxon>Lefavirales</taxon>
        <taxon>Nudiviridae</taxon>
        <taxon>Alphanudivirus</taxon>
        <taxon>Alphanudivirus oryrhinocerotis</taxon>
    </lineage>
</organism>
<keyword evidence="1" id="KW-0812">Transmembrane</keyword>
<evidence type="ECO:0000313" key="5">
    <source>
        <dbReference type="EMBL" id="QKE59478.1"/>
    </source>
</evidence>
<dbReference type="InterPro" id="IPR008563">
    <property type="entry name" value="AcMNPV_AC81"/>
</dbReference>
<keyword evidence="1" id="KW-0472">Membrane</keyword>
<reference evidence="6" key="5">
    <citation type="submission" date="2021-08" db="EMBL/GenBank/DDBJ databases">
        <title>Whole genome sequence of Oryctes rhinoceros Nudivirus detected in Riau Province, Indonesia.</title>
        <authorList>
            <person name="Kurnia Y.W."/>
            <person name="Tanjung Z.A."/>
            <person name="Utomo C."/>
            <person name="Naim M."/>
            <person name="Situmorang E.C."/>
            <person name="Liwang T."/>
        </authorList>
    </citation>
    <scope>NUCLEOTIDE SEQUENCE</scope>
    <source>
        <strain evidence="6">LiboV</strain>
    </source>
</reference>
<dbReference type="OrthoDB" id="17950at10239"/>
<accession>A3QU11</accession>
<dbReference type="KEGG" id="vg:7047184"/>
<keyword evidence="7" id="KW-1185">Reference proteome</keyword>
<protein>
    <submittedName>
        <fullName evidence="2 3">Ac81</fullName>
    </submittedName>
</protein>
<evidence type="ECO:0000313" key="3">
    <source>
        <dbReference type="EMBL" id="ACH96134.1"/>
    </source>
</evidence>
<dbReference type="EMBL" id="AH015832">
    <property type="protein sequence ID" value="ABF93347.1"/>
    <property type="molecule type" value="Genomic_DNA"/>
</dbReference>
<evidence type="ECO:0000313" key="7">
    <source>
        <dbReference type="Proteomes" id="UP000011785"/>
    </source>
</evidence>
<dbReference type="EMBL" id="EU747721">
    <property type="protein sequence ID" value="ACH96134.1"/>
    <property type="molecule type" value="Genomic_DNA"/>
</dbReference>